<reference evidence="2 3" key="1">
    <citation type="submission" date="2021-06" db="EMBL/GenBank/DDBJ databases">
        <title>Caerostris extrusa draft genome.</title>
        <authorList>
            <person name="Kono N."/>
            <person name="Arakawa K."/>
        </authorList>
    </citation>
    <scope>NUCLEOTIDE SEQUENCE [LARGE SCALE GENOMIC DNA]</scope>
</reference>
<keyword evidence="1" id="KW-0472">Membrane</keyword>
<evidence type="ECO:0000313" key="3">
    <source>
        <dbReference type="Proteomes" id="UP001054945"/>
    </source>
</evidence>
<keyword evidence="1" id="KW-0812">Transmembrane</keyword>
<protein>
    <submittedName>
        <fullName evidence="2">Uncharacterized protein</fullName>
    </submittedName>
</protein>
<gene>
    <name evidence="2" type="ORF">CEXT_194851</name>
</gene>
<keyword evidence="1" id="KW-1133">Transmembrane helix</keyword>
<name>A0AAV4W2Z6_CAEEX</name>
<dbReference type="AlphaFoldDB" id="A0AAV4W2Z6"/>
<proteinExistence type="predicted"/>
<sequence length="198" mass="22463">MYLEDKKGGEDSEIGFVGRRLTDSLKQRNLQVDKIVLICDCCVGISAIVLLFWICVACCVKSNINYSPSDKGCRDRRIPTSCSISLQGRRSWGDDIPLGQQWSLTNASRDALWAFRGNRKEEGVVLFRNWTLKGHHLSSEHRSVHISEASFYPPMLFCCCFNSLGCWLLSFFGFVLSLDKKAFMYLEDKGGGFRDCFC</sequence>
<accession>A0AAV4W2Z6</accession>
<evidence type="ECO:0000313" key="2">
    <source>
        <dbReference type="EMBL" id="GIY75825.1"/>
    </source>
</evidence>
<evidence type="ECO:0000256" key="1">
    <source>
        <dbReference type="SAM" id="Phobius"/>
    </source>
</evidence>
<dbReference type="Proteomes" id="UP001054945">
    <property type="component" value="Unassembled WGS sequence"/>
</dbReference>
<organism evidence="2 3">
    <name type="scientific">Caerostris extrusa</name>
    <name type="common">Bark spider</name>
    <name type="synonym">Caerostris bankana</name>
    <dbReference type="NCBI Taxonomy" id="172846"/>
    <lineage>
        <taxon>Eukaryota</taxon>
        <taxon>Metazoa</taxon>
        <taxon>Ecdysozoa</taxon>
        <taxon>Arthropoda</taxon>
        <taxon>Chelicerata</taxon>
        <taxon>Arachnida</taxon>
        <taxon>Araneae</taxon>
        <taxon>Araneomorphae</taxon>
        <taxon>Entelegynae</taxon>
        <taxon>Araneoidea</taxon>
        <taxon>Araneidae</taxon>
        <taxon>Caerostris</taxon>
    </lineage>
</organism>
<feature type="transmembrane region" description="Helical" evidence="1">
    <location>
        <begin position="35"/>
        <end position="54"/>
    </location>
</feature>
<comment type="caution">
    <text evidence="2">The sequence shown here is derived from an EMBL/GenBank/DDBJ whole genome shotgun (WGS) entry which is preliminary data.</text>
</comment>
<feature type="transmembrane region" description="Helical" evidence="1">
    <location>
        <begin position="151"/>
        <end position="176"/>
    </location>
</feature>
<dbReference type="EMBL" id="BPLR01015394">
    <property type="protein sequence ID" value="GIY75825.1"/>
    <property type="molecule type" value="Genomic_DNA"/>
</dbReference>
<keyword evidence="3" id="KW-1185">Reference proteome</keyword>